<dbReference type="InterPro" id="IPR021327">
    <property type="entry name" value="DUF2934"/>
</dbReference>
<sequence length="104" mass="11116">MEITPDSSPGKRARAKSKVVSKDPVEAKPAAAKKPRAPRKSPTAKTAQAEMAIVAATLEPMPEDVGSMIATAAYYLAAARNFSPGHELDDWLEAERVVHAKLYG</sequence>
<evidence type="ECO:0000313" key="3">
    <source>
        <dbReference type="Proteomes" id="UP001595904"/>
    </source>
</evidence>
<dbReference type="EMBL" id="JBHSDU010000003">
    <property type="protein sequence ID" value="MFC4310323.1"/>
    <property type="molecule type" value="Genomic_DNA"/>
</dbReference>
<dbReference type="RefSeq" id="WP_380597721.1">
    <property type="nucleotide sequence ID" value="NZ_JBHSDU010000003.1"/>
</dbReference>
<name>A0ABV8STP1_9GAMM</name>
<keyword evidence="3" id="KW-1185">Reference proteome</keyword>
<comment type="caution">
    <text evidence="2">The sequence shown here is derived from an EMBL/GenBank/DDBJ whole genome shotgun (WGS) entry which is preliminary data.</text>
</comment>
<feature type="region of interest" description="Disordered" evidence="1">
    <location>
        <begin position="1"/>
        <end position="46"/>
    </location>
</feature>
<protein>
    <submittedName>
        <fullName evidence="2">DUF2934 domain-containing protein</fullName>
    </submittedName>
</protein>
<organism evidence="2 3">
    <name type="scientific">Steroidobacter flavus</name>
    <dbReference type="NCBI Taxonomy" id="1842136"/>
    <lineage>
        <taxon>Bacteria</taxon>
        <taxon>Pseudomonadati</taxon>
        <taxon>Pseudomonadota</taxon>
        <taxon>Gammaproteobacteria</taxon>
        <taxon>Steroidobacterales</taxon>
        <taxon>Steroidobacteraceae</taxon>
        <taxon>Steroidobacter</taxon>
    </lineage>
</organism>
<dbReference type="Pfam" id="PF11154">
    <property type="entry name" value="DUF2934"/>
    <property type="match status" value="1"/>
</dbReference>
<reference evidence="3" key="1">
    <citation type="journal article" date="2019" name="Int. J. Syst. Evol. Microbiol.">
        <title>The Global Catalogue of Microorganisms (GCM) 10K type strain sequencing project: providing services to taxonomists for standard genome sequencing and annotation.</title>
        <authorList>
            <consortium name="The Broad Institute Genomics Platform"/>
            <consortium name="The Broad Institute Genome Sequencing Center for Infectious Disease"/>
            <person name="Wu L."/>
            <person name="Ma J."/>
        </authorList>
    </citation>
    <scope>NUCLEOTIDE SEQUENCE [LARGE SCALE GENOMIC DNA]</scope>
    <source>
        <strain evidence="3">CGMCC 1.10759</strain>
    </source>
</reference>
<dbReference type="Proteomes" id="UP001595904">
    <property type="component" value="Unassembled WGS sequence"/>
</dbReference>
<gene>
    <name evidence="2" type="ORF">ACFPN2_14615</name>
</gene>
<evidence type="ECO:0000313" key="2">
    <source>
        <dbReference type="EMBL" id="MFC4310323.1"/>
    </source>
</evidence>
<proteinExistence type="predicted"/>
<accession>A0ABV8STP1</accession>
<evidence type="ECO:0000256" key="1">
    <source>
        <dbReference type="SAM" id="MobiDB-lite"/>
    </source>
</evidence>